<keyword evidence="2" id="KW-0808">Transferase</keyword>
<dbReference type="GO" id="GO:0003964">
    <property type="term" value="F:RNA-directed DNA polymerase activity"/>
    <property type="evidence" value="ECO:0007669"/>
    <property type="project" value="UniProtKB-KW"/>
</dbReference>
<protein>
    <submittedName>
        <fullName evidence="2">Reverse transcriptase</fullName>
    </submittedName>
</protein>
<keyword evidence="2" id="KW-0548">Nucleotidyltransferase</keyword>
<reference evidence="2 3" key="1">
    <citation type="journal article" date="2017" name="Genome Biol. Evol.">
        <title>Phytophthora megakarya and P. palmivora, closely related causal agents of cacao black pod rot, underwent increases in genome sizes and gene numbers by different mechanisms.</title>
        <authorList>
            <person name="Ali S.S."/>
            <person name="Shao J."/>
            <person name="Lary D.J."/>
            <person name="Kronmiller B."/>
            <person name="Shen D."/>
            <person name="Strem M.D."/>
            <person name="Amoako-Attah I."/>
            <person name="Akrofi A.Y."/>
            <person name="Begoude B.A."/>
            <person name="Ten Hoopen G.M."/>
            <person name="Coulibaly K."/>
            <person name="Kebe B.I."/>
            <person name="Melnick R.L."/>
            <person name="Guiltinan M.J."/>
            <person name="Tyler B.M."/>
            <person name="Meinhardt L.W."/>
            <person name="Bailey B.A."/>
        </authorList>
    </citation>
    <scope>NUCLEOTIDE SEQUENCE [LARGE SCALE GENOMIC DNA]</scope>
    <source>
        <strain evidence="3">sbr112.9</strain>
    </source>
</reference>
<feature type="compositionally biased region" description="Basic residues" evidence="1">
    <location>
        <begin position="59"/>
        <end position="69"/>
    </location>
</feature>
<name>A0A2P4YLC4_9STRA</name>
<dbReference type="OrthoDB" id="10540732at2759"/>
<sequence>MRTLGNAQHRKSCRAAGLHETECVQAGLDDARPQIKSADDTKEDLYTVGLGHKTSGAGPHKKQRHKRRQMRKLWPGTEVLQEMTQQLTTDVETLNVLMHNCVGFQSRKMELDNPPTSASWMRFAKGLHDGRTEQTCILSNLKTMESEAQTLSWLLAGSTTEIIGALSIKTKEQ</sequence>
<dbReference type="AlphaFoldDB" id="A0A2P4YLC4"/>
<feature type="region of interest" description="Disordered" evidence="1">
    <location>
        <begin position="49"/>
        <end position="69"/>
    </location>
</feature>
<keyword evidence="2" id="KW-0695">RNA-directed DNA polymerase</keyword>
<comment type="caution">
    <text evidence="2">The sequence shown here is derived from an EMBL/GenBank/DDBJ whole genome shotgun (WGS) entry which is preliminary data.</text>
</comment>
<organism evidence="2 3">
    <name type="scientific">Phytophthora palmivora</name>
    <dbReference type="NCBI Taxonomy" id="4796"/>
    <lineage>
        <taxon>Eukaryota</taxon>
        <taxon>Sar</taxon>
        <taxon>Stramenopiles</taxon>
        <taxon>Oomycota</taxon>
        <taxon>Peronosporomycetes</taxon>
        <taxon>Peronosporales</taxon>
        <taxon>Peronosporaceae</taxon>
        <taxon>Phytophthora</taxon>
    </lineage>
</organism>
<proteinExistence type="predicted"/>
<evidence type="ECO:0000256" key="1">
    <source>
        <dbReference type="SAM" id="MobiDB-lite"/>
    </source>
</evidence>
<keyword evidence="3" id="KW-1185">Reference proteome</keyword>
<evidence type="ECO:0000313" key="3">
    <source>
        <dbReference type="Proteomes" id="UP000237271"/>
    </source>
</evidence>
<gene>
    <name evidence="2" type="ORF">PHPALM_3860</name>
</gene>
<dbReference type="Proteomes" id="UP000237271">
    <property type="component" value="Unassembled WGS sequence"/>
</dbReference>
<evidence type="ECO:0000313" key="2">
    <source>
        <dbReference type="EMBL" id="POM78591.1"/>
    </source>
</evidence>
<dbReference type="EMBL" id="NCKW01001960">
    <property type="protein sequence ID" value="POM78591.1"/>
    <property type="molecule type" value="Genomic_DNA"/>
</dbReference>
<accession>A0A2P4YLC4</accession>